<dbReference type="KEGG" id="nta:107791198"/>
<evidence type="ECO:0000256" key="1">
    <source>
        <dbReference type="SAM" id="MobiDB-lite"/>
    </source>
</evidence>
<organism evidence="2">
    <name type="scientific">Nicotiana tabacum</name>
    <name type="common">Common tobacco</name>
    <dbReference type="NCBI Taxonomy" id="4097"/>
    <lineage>
        <taxon>Eukaryota</taxon>
        <taxon>Viridiplantae</taxon>
        <taxon>Streptophyta</taxon>
        <taxon>Embryophyta</taxon>
        <taxon>Tracheophyta</taxon>
        <taxon>Spermatophyta</taxon>
        <taxon>Magnoliopsida</taxon>
        <taxon>eudicotyledons</taxon>
        <taxon>Gunneridae</taxon>
        <taxon>Pentapetalae</taxon>
        <taxon>asterids</taxon>
        <taxon>lamiids</taxon>
        <taxon>Solanales</taxon>
        <taxon>Solanaceae</taxon>
        <taxon>Nicotianoideae</taxon>
        <taxon>Nicotianeae</taxon>
        <taxon>Nicotiana</taxon>
    </lineage>
</organism>
<feature type="compositionally biased region" description="Basic and acidic residues" evidence="1">
    <location>
        <begin position="60"/>
        <end position="94"/>
    </location>
</feature>
<sequence length="219" mass="24840">MHKVIKGERTSLDFAYEELEENHYSPKGRMDLSEGHVVPLTEGDNDRGKVQPRIISNHGAELDCRARDPEIDKDRDRPRSKSSKIEIERDRGKLTDPNNGKSKYLQSGEDHGENPGHTARQCNIKTQGPATSSSKNNGEKEQSGQEQEHLPKEKEEWKTVTFNKKRRLLLLLTEARNQLRLQLISINPPTNNAKASFSQQKALSPHPNPTPTKASEYEK</sequence>
<feature type="compositionally biased region" description="Basic and acidic residues" evidence="1">
    <location>
        <begin position="22"/>
        <end position="34"/>
    </location>
</feature>
<feature type="region of interest" description="Disordered" evidence="1">
    <location>
        <begin position="185"/>
        <end position="219"/>
    </location>
</feature>
<name>A0A1S3ZWM9_TOBAC</name>
<reference evidence="2" key="1">
    <citation type="submission" date="2025-08" db="UniProtKB">
        <authorList>
            <consortium name="RefSeq"/>
        </authorList>
    </citation>
    <scope>IDENTIFICATION</scope>
</reference>
<evidence type="ECO:0000313" key="2">
    <source>
        <dbReference type="RefSeq" id="XP_016468701.1"/>
    </source>
</evidence>
<feature type="region of interest" description="Disordered" evidence="1">
    <location>
        <begin position="22"/>
        <end position="161"/>
    </location>
</feature>
<dbReference type="AlphaFoldDB" id="A0A1S3ZWM9"/>
<feature type="compositionally biased region" description="Basic and acidic residues" evidence="1">
    <location>
        <begin position="137"/>
        <end position="158"/>
    </location>
</feature>
<feature type="compositionally biased region" description="Polar residues" evidence="1">
    <location>
        <begin position="185"/>
        <end position="202"/>
    </location>
</feature>
<dbReference type="OrthoDB" id="10590493at2759"/>
<dbReference type="RefSeq" id="XP_016468701.1">
    <property type="nucleotide sequence ID" value="XM_016613215.1"/>
</dbReference>
<protein>
    <submittedName>
        <fullName evidence="2">Uncharacterized protein</fullName>
    </submittedName>
</protein>
<proteinExistence type="predicted"/>
<feature type="compositionally biased region" description="Polar residues" evidence="1">
    <location>
        <begin position="120"/>
        <end position="136"/>
    </location>
</feature>
<gene>
    <name evidence="2" type="primary">LOC107791198</name>
</gene>
<dbReference type="PaxDb" id="4097-A0A1S3ZWM9"/>
<accession>A0A1S3ZWM9</accession>
<feature type="compositionally biased region" description="Polar residues" evidence="1">
    <location>
        <begin position="96"/>
        <end position="105"/>
    </location>
</feature>